<dbReference type="InterPro" id="IPR013686">
    <property type="entry name" value="Polypept-transport_assoc_ShlB"/>
</dbReference>
<evidence type="ECO:0000256" key="8">
    <source>
        <dbReference type="ARBA" id="ARBA00023237"/>
    </source>
</evidence>
<dbReference type="GO" id="GO:0046819">
    <property type="term" value="P:protein secretion by the type V secretion system"/>
    <property type="evidence" value="ECO:0007669"/>
    <property type="project" value="TreeGrafter"/>
</dbReference>
<organism evidence="12 13">
    <name type="scientific">Tumidithrix elongata BACA0141</name>
    <dbReference type="NCBI Taxonomy" id="2716417"/>
    <lineage>
        <taxon>Bacteria</taxon>
        <taxon>Bacillati</taxon>
        <taxon>Cyanobacteriota</taxon>
        <taxon>Cyanophyceae</taxon>
        <taxon>Pseudanabaenales</taxon>
        <taxon>Pseudanabaenaceae</taxon>
        <taxon>Tumidithrix</taxon>
        <taxon>Tumidithrix elongata</taxon>
    </lineage>
</organism>
<keyword evidence="13" id="KW-1185">Reference proteome</keyword>
<feature type="signal peptide" evidence="10">
    <location>
        <begin position="1"/>
        <end position="25"/>
    </location>
</feature>
<evidence type="ECO:0000256" key="3">
    <source>
        <dbReference type="ARBA" id="ARBA00022448"/>
    </source>
</evidence>
<keyword evidence="3" id="KW-0813">Transport</keyword>
<reference evidence="12" key="1">
    <citation type="submission" date="2024-01" db="EMBL/GenBank/DDBJ databases">
        <title>Bank of Algae and Cyanobacteria of the Azores (BACA) strain genomes.</title>
        <authorList>
            <person name="Luz R."/>
            <person name="Cordeiro R."/>
            <person name="Fonseca A."/>
            <person name="Goncalves V."/>
        </authorList>
    </citation>
    <scope>NUCLEOTIDE SEQUENCE</scope>
    <source>
        <strain evidence="12">BACA0141</strain>
    </source>
</reference>
<sequence length="317" mass="34406">MNKLYKNFSASLNGLKIGVSAIAIAASSYTLPITAQTIIPPNRPVPPDLNPKPTPKPTTEPSKLPPPDRLLAPTAPQTPTIPSDRASETLTVKKFEVIGSTVFSDAELAEITAPYTKRSISVAELFQLRTKITELYLEKGYITSGAFIPEQDLKSGTVKIQIIEGGLEDIKVTGLNRLNPGYIQSRIAIATGKPLNRTRLLEALQLLQINPLIESISANLSPGLQPGSNILEIQVSEAKTFSLPITLDNSRTPSVGTDRRQIQLNEANLTGLGDRLSLTYSNTNGSNSFDASYTIPFNPYRTDLTSFIMANKDPTFL</sequence>
<dbReference type="PROSITE" id="PS51779">
    <property type="entry name" value="POTRA"/>
    <property type="match status" value="1"/>
</dbReference>
<feature type="compositionally biased region" description="Pro residues" evidence="9">
    <location>
        <begin position="41"/>
        <end position="68"/>
    </location>
</feature>
<evidence type="ECO:0000256" key="1">
    <source>
        <dbReference type="ARBA" id="ARBA00004442"/>
    </source>
</evidence>
<dbReference type="PANTHER" id="PTHR34597">
    <property type="entry name" value="SLR1661 PROTEIN"/>
    <property type="match status" value="1"/>
</dbReference>
<feature type="chain" id="PRO_5043959391" evidence="10">
    <location>
        <begin position="26"/>
        <end position="317"/>
    </location>
</feature>
<evidence type="ECO:0000256" key="9">
    <source>
        <dbReference type="SAM" id="MobiDB-lite"/>
    </source>
</evidence>
<evidence type="ECO:0000313" key="13">
    <source>
        <dbReference type="Proteomes" id="UP001333818"/>
    </source>
</evidence>
<dbReference type="InterPro" id="IPR051544">
    <property type="entry name" value="TPS_OM_transporter"/>
</dbReference>
<dbReference type="InterPro" id="IPR005565">
    <property type="entry name" value="Hemolysn_activator_HlyB_C"/>
</dbReference>
<keyword evidence="8" id="KW-0998">Cell outer membrane</keyword>
<comment type="subcellular location">
    <subcellularLocation>
        <location evidence="1">Cell outer membrane</location>
    </subcellularLocation>
</comment>
<dbReference type="Proteomes" id="UP001333818">
    <property type="component" value="Unassembled WGS sequence"/>
</dbReference>
<keyword evidence="6" id="KW-0653">Protein transport</keyword>
<dbReference type="Gene3D" id="2.40.160.50">
    <property type="entry name" value="membrane protein fhac: a member of the omp85/tpsb transporter family"/>
    <property type="match status" value="1"/>
</dbReference>
<gene>
    <name evidence="12" type="ORF">V2H45_22880</name>
</gene>
<dbReference type="AlphaFoldDB" id="A0AAW9Q388"/>
<evidence type="ECO:0000256" key="2">
    <source>
        <dbReference type="ARBA" id="ARBA00009055"/>
    </source>
</evidence>
<dbReference type="GO" id="GO:0009279">
    <property type="term" value="C:cell outer membrane"/>
    <property type="evidence" value="ECO:0007669"/>
    <property type="project" value="UniProtKB-SubCell"/>
</dbReference>
<proteinExistence type="inferred from homology"/>
<keyword evidence="5" id="KW-0812">Transmembrane</keyword>
<dbReference type="Pfam" id="PF08479">
    <property type="entry name" value="POTRA_2"/>
    <property type="match status" value="1"/>
</dbReference>
<dbReference type="PANTHER" id="PTHR34597:SF3">
    <property type="entry name" value="OUTER MEMBRANE TRANSPORTER CDIB"/>
    <property type="match status" value="1"/>
</dbReference>
<dbReference type="Pfam" id="PF03865">
    <property type="entry name" value="ShlB"/>
    <property type="match status" value="1"/>
</dbReference>
<feature type="non-terminal residue" evidence="12">
    <location>
        <position position="317"/>
    </location>
</feature>
<evidence type="ECO:0000256" key="7">
    <source>
        <dbReference type="ARBA" id="ARBA00023136"/>
    </source>
</evidence>
<dbReference type="InterPro" id="IPR034746">
    <property type="entry name" value="POTRA"/>
</dbReference>
<name>A0AAW9Q388_9CYAN</name>
<evidence type="ECO:0000256" key="10">
    <source>
        <dbReference type="SAM" id="SignalP"/>
    </source>
</evidence>
<keyword evidence="4" id="KW-1134">Transmembrane beta strand</keyword>
<dbReference type="GO" id="GO:0008320">
    <property type="term" value="F:protein transmembrane transporter activity"/>
    <property type="evidence" value="ECO:0007669"/>
    <property type="project" value="TreeGrafter"/>
</dbReference>
<protein>
    <submittedName>
        <fullName evidence="12">POTRA domain-containing protein</fullName>
    </submittedName>
</protein>
<evidence type="ECO:0000259" key="11">
    <source>
        <dbReference type="PROSITE" id="PS51779"/>
    </source>
</evidence>
<keyword evidence="10" id="KW-0732">Signal</keyword>
<comment type="similarity">
    <text evidence="2">Belongs to the TPS (TC 1.B.20) family.</text>
</comment>
<evidence type="ECO:0000256" key="6">
    <source>
        <dbReference type="ARBA" id="ARBA00022927"/>
    </source>
</evidence>
<evidence type="ECO:0000313" key="12">
    <source>
        <dbReference type="EMBL" id="MEE3719591.1"/>
    </source>
</evidence>
<keyword evidence="7" id="KW-0472">Membrane</keyword>
<dbReference type="Gene3D" id="3.10.20.310">
    <property type="entry name" value="membrane protein fhac"/>
    <property type="match status" value="1"/>
</dbReference>
<dbReference type="GO" id="GO:0098046">
    <property type="term" value="C:type V protein secretion system complex"/>
    <property type="evidence" value="ECO:0007669"/>
    <property type="project" value="TreeGrafter"/>
</dbReference>
<dbReference type="EMBL" id="JAZBJZ010000147">
    <property type="protein sequence ID" value="MEE3719591.1"/>
    <property type="molecule type" value="Genomic_DNA"/>
</dbReference>
<feature type="region of interest" description="Disordered" evidence="9">
    <location>
        <begin position="40"/>
        <end position="84"/>
    </location>
</feature>
<accession>A0AAW9Q388</accession>
<dbReference type="RefSeq" id="WP_330486027.1">
    <property type="nucleotide sequence ID" value="NZ_JAZBJZ010000147.1"/>
</dbReference>
<evidence type="ECO:0000256" key="5">
    <source>
        <dbReference type="ARBA" id="ARBA00022692"/>
    </source>
</evidence>
<feature type="domain" description="POTRA" evidence="11">
    <location>
        <begin position="90"/>
        <end position="165"/>
    </location>
</feature>
<evidence type="ECO:0000256" key="4">
    <source>
        <dbReference type="ARBA" id="ARBA00022452"/>
    </source>
</evidence>
<comment type="caution">
    <text evidence="12">The sequence shown here is derived from an EMBL/GenBank/DDBJ whole genome shotgun (WGS) entry which is preliminary data.</text>
</comment>